<gene>
    <name evidence="1" type="ORF">PHMEG_0003645</name>
</gene>
<keyword evidence="2" id="KW-1185">Reference proteome</keyword>
<evidence type="ECO:0000313" key="1">
    <source>
        <dbReference type="EMBL" id="OWZ21761.1"/>
    </source>
</evidence>
<comment type="caution">
    <text evidence="1">The sequence shown here is derived from an EMBL/GenBank/DDBJ whole genome shotgun (WGS) entry which is preliminary data.</text>
</comment>
<dbReference type="AlphaFoldDB" id="A0A225WVV1"/>
<accession>A0A225WVV1</accession>
<reference evidence="2" key="1">
    <citation type="submission" date="2017-03" db="EMBL/GenBank/DDBJ databases">
        <title>Phytopthora megakarya and P. palmivora, two closely related causual agents of cacao black pod achieved similar genome size and gene model numbers by different mechanisms.</title>
        <authorList>
            <person name="Ali S."/>
            <person name="Shao J."/>
            <person name="Larry D.J."/>
            <person name="Kronmiller B."/>
            <person name="Shen D."/>
            <person name="Strem M.D."/>
            <person name="Melnick R.L."/>
            <person name="Guiltinan M.J."/>
            <person name="Tyler B.M."/>
            <person name="Meinhardt L.W."/>
            <person name="Bailey B.A."/>
        </authorList>
    </citation>
    <scope>NUCLEOTIDE SEQUENCE [LARGE SCALE GENOMIC DNA]</scope>
    <source>
        <strain evidence="2">zdho120</strain>
    </source>
</reference>
<evidence type="ECO:0000313" key="2">
    <source>
        <dbReference type="Proteomes" id="UP000198211"/>
    </source>
</evidence>
<proteinExistence type="predicted"/>
<dbReference type="EMBL" id="NBNE01000191">
    <property type="protein sequence ID" value="OWZ21761.1"/>
    <property type="molecule type" value="Genomic_DNA"/>
</dbReference>
<protein>
    <submittedName>
        <fullName evidence="1">Uncharacterized protein</fullName>
    </submittedName>
</protein>
<dbReference type="Proteomes" id="UP000198211">
    <property type="component" value="Unassembled WGS sequence"/>
</dbReference>
<name>A0A225WVV1_9STRA</name>
<dbReference type="OrthoDB" id="10401732at2759"/>
<sequence length="140" mass="15541">MESKCLAVRSRNFQHGQKREAQQSRQHPPGIWKRSRVSARAFQIQMNRITCTVPPVSSTRVKSVASAHQYGAIPKRAEICACVTHGQNVIMQQFGTQCLKQPQHKVVSQLPTLMFPSPFSRGFGSSRFAGGVDGVSTWMA</sequence>
<organism evidence="1 2">
    <name type="scientific">Phytophthora megakarya</name>
    <dbReference type="NCBI Taxonomy" id="4795"/>
    <lineage>
        <taxon>Eukaryota</taxon>
        <taxon>Sar</taxon>
        <taxon>Stramenopiles</taxon>
        <taxon>Oomycota</taxon>
        <taxon>Peronosporomycetes</taxon>
        <taxon>Peronosporales</taxon>
        <taxon>Peronosporaceae</taxon>
        <taxon>Phytophthora</taxon>
    </lineage>
</organism>